<dbReference type="InterPro" id="IPR036388">
    <property type="entry name" value="WH-like_DNA-bd_sf"/>
</dbReference>
<keyword evidence="3" id="KW-1185">Reference proteome</keyword>
<dbReference type="OrthoDB" id="9808360at2"/>
<dbReference type="GO" id="GO:0005829">
    <property type="term" value="C:cytosol"/>
    <property type="evidence" value="ECO:0007669"/>
    <property type="project" value="TreeGrafter"/>
</dbReference>
<name>A0A1H8DHS7_9FIRM</name>
<dbReference type="GO" id="GO:0003677">
    <property type="term" value="F:DNA binding"/>
    <property type="evidence" value="ECO:0007669"/>
    <property type="project" value="UniProtKB-KW"/>
</dbReference>
<organism evidence="2 3">
    <name type="scientific">Hydrogenoanaerobacterium saccharovorans</name>
    <dbReference type="NCBI Taxonomy" id="474960"/>
    <lineage>
        <taxon>Bacteria</taxon>
        <taxon>Bacillati</taxon>
        <taxon>Bacillota</taxon>
        <taxon>Clostridia</taxon>
        <taxon>Eubacteriales</taxon>
        <taxon>Oscillospiraceae</taxon>
        <taxon>Hydrogenoanaerobacterium</taxon>
    </lineage>
</organism>
<protein>
    <submittedName>
        <fullName evidence="2">Transcriptional regulator, BadM/Rrf2 family</fullName>
    </submittedName>
</protein>
<sequence length="144" mass="15938">MKMSTKGRYGLRLMLDIALNSGERPVALKDVAARQEISEKYLEQIIIRLSKADLVRGTRGARGGYVLSREPEQISVGDILRVVEGNLSPVDCADCSGQSECSRADNCITIDLWRDMKAALESVVDNRTLADLVASYHKKNPDEQ</sequence>
<dbReference type="InterPro" id="IPR000944">
    <property type="entry name" value="Tscrpt_reg_Rrf2"/>
</dbReference>
<dbReference type="Gene3D" id="1.10.10.10">
    <property type="entry name" value="Winged helix-like DNA-binding domain superfamily/Winged helix DNA-binding domain"/>
    <property type="match status" value="1"/>
</dbReference>
<dbReference type="STRING" id="474960.SAMN05216180_2613"/>
<gene>
    <name evidence="2" type="ORF">SAMN05216180_2613</name>
</gene>
<evidence type="ECO:0000313" key="2">
    <source>
        <dbReference type="EMBL" id="SEN06715.1"/>
    </source>
</evidence>
<dbReference type="PANTHER" id="PTHR33221">
    <property type="entry name" value="WINGED HELIX-TURN-HELIX TRANSCRIPTIONAL REGULATOR, RRF2 FAMILY"/>
    <property type="match status" value="1"/>
</dbReference>
<dbReference type="PANTHER" id="PTHR33221:SF5">
    <property type="entry name" value="HTH-TYPE TRANSCRIPTIONAL REGULATOR ISCR"/>
    <property type="match status" value="1"/>
</dbReference>
<dbReference type="EMBL" id="FOCG01000003">
    <property type="protein sequence ID" value="SEN06715.1"/>
    <property type="molecule type" value="Genomic_DNA"/>
</dbReference>
<dbReference type="RefSeq" id="WP_092755890.1">
    <property type="nucleotide sequence ID" value="NZ_FOCG01000003.1"/>
</dbReference>
<dbReference type="AlphaFoldDB" id="A0A1H8DHS7"/>
<dbReference type="Pfam" id="PF02082">
    <property type="entry name" value="Rrf2"/>
    <property type="match status" value="1"/>
</dbReference>
<accession>A0A1H8DHS7</accession>
<dbReference type="PROSITE" id="PS51197">
    <property type="entry name" value="HTH_RRF2_2"/>
    <property type="match status" value="1"/>
</dbReference>
<dbReference type="GO" id="GO:0003700">
    <property type="term" value="F:DNA-binding transcription factor activity"/>
    <property type="evidence" value="ECO:0007669"/>
    <property type="project" value="TreeGrafter"/>
</dbReference>
<keyword evidence="1" id="KW-0238">DNA-binding</keyword>
<dbReference type="InterPro" id="IPR036390">
    <property type="entry name" value="WH_DNA-bd_sf"/>
</dbReference>
<reference evidence="2 3" key="1">
    <citation type="submission" date="2016-10" db="EMBL/GenBank/DDBJ databases">
        <authorList>
            <person name="de Groot N.N."/>
        </authorList>
    </citation>
    <scope>NUCLEOTIDE SEQUENCE [LARGE SCALE GENOMIC DNA]</scope>
    <source>
        <strain evidence="2 3">CGMCC 1.5070</strain>
    </source>
</reference>
<dbReference type="SUPFAM" id="SSF46785">
    <property type="entry name" value="Winged helix' DNA-binding domain"/>
    <property type="match status" value="1"/>
</dbReference>
<evidence type="ECO:0000256" key="1">
    <source>
        <dbReference type="ARBA" id="ARBA00023125"/>
    </source>
</evidence>
<dbReference type="NCBIfam" id="TIGR00738">
    <property type="entry name" value="rrf2_super"/>
    <property type="match status" value="1"/>
</dbReference>
<evidence type="ECO:0000313" key="3">
    <source>
        <dbReference type="Proteomes" id="UP000199158"/>
    </source>
</evidence>
<proteinExistence type="predicted"/>
<dbReference type="Proteomes" id="UP000199158">
    <property type="component" value="Unassembled WGS sequence"/>
</dbReference>